<dbReference type="SUPFAM" id="SSF55120">
    <property type="entry name" value="Pseudouridine synthase"/>
    <property type="match status" value="1"/>
</dbReference>
<name>A0A8C3V4I3_CATUS</name>
<dbReference type="GO" id="GO:0001522">
    <property type="term" value="P:pseudouridine synthesis"/>
    <property type="evidence" value="ECO:0007669"/>
    <property type="project" value="InterPro"/>
</dbReference>
<protein>
    <recommendedName>
        <fullName evidence="3">Mitochondrial mRNA pseudouridine synthase RPUSD3</fullName>
    </recommendedName>
</protein>
<dbReference type="Gene3D" id="3.30.2350.10">
    <property type="entry name" value="Pseudouridine synthase"/>
    <property type="match status" value="1"/>
</dbReference>
<proteinExistence type="predicted"/>
<accession>A0A8C3V4I3</accession>
<evidence type="ECO:0000313" key="2">
    <source>
        <dbReference type="Proteomes" id="UP000694563"/>
    </source>
</evidence>
<evidence type="ECO:0000313" key="1">
    <source>
        <dbReference type="Ensembl" id="ENSCUSP00005025615.1"/>
    </source>
</evidence>
<dbReference type="Ensembl" id="ENSCUST00005026527.1">
    <property type="protein sequence ID" value="ENSCUSP00005025615.1"/>
    <property type="gene ID" value="ENSCUSG00005015912.1"/>
</dbReference>
<keyword evidence="2" id="KW-1185">Reference proteome</keyword>
<evidence type="ECO:0008006" key="3">
    <source>
        <dbReference type="Google" id="ProtNLM"/>
    </source>
</evidence>
<dbReference type="InterPro" id="IPR020103">
    <property type="entry name" value="PsdUridine_synth_cat_dom_sf"/>
</dbReference>
<reference evidence="1" key="2">
    <citation type="submission" date="2025-08" db="UniProtKB">
        <authorList>
            <consortium name="Ensembl"/>
        </authorList>
    </citation>
    <scope>IDENTIFICATION</scope>
</reference>
<sequence length="228" mass="24267">VGPSREVPPVSPYSLHPLQVEAAAGPQGDAETVGELCGAPRRYLRQGRMGARETRERGYMLTRLPSLGALLALNKPPGLPVLGRPGDLSLDVLLPTLRRRLGLTAELHVVKAPAREYSGLVLLSSCYHTTKKLQQFFTNALLGTLPSMVRGLARKDVKSTLTRYRVLSAVGGCALLQLQPRTGEWLPSTSTTPAMLPDSCNLTFSLFLPSLSRTAPGAPGIAAVPGPG</sequence>
<dbReference type="GO" id="GO:0003723">
    <property type="term" value="F:RNA binding"/>
    <property type="evidence" value="ECO:0007669"/>
    <property type="project" value="InterPro"/>
</dbReference>
<dbReference type="Proteomes" id="UP000694563">
    <property type="component" value="Chromosome 13"/>
</dbReference>
<reference evidence="1" key="3">
    <citation type="submission" date="2025-09" db="UniProtKB">
        <authorList>
            <consortium name="Ensembl"/>
        </authorList>
    </citation>
    <scope>IDENTIFICATION</scope>
</reference>
<dbReference type="AlphaFoldDB" id="A0A8C3V4I3"/>
<organism evidence="1 2">
    <name type="scientific">Catharus ustulatus</name>
    <name type="common">Russet-backed thrush</name>
    <name type="synonym">Hylocichla ustulatus</name>
    <dbReference type="NCBI Taxonomy" id="91951"/>
    <lineage>
        <taxon>Eukaryota</taxon>
        <taxon>Metazoa</taxon>
        <taxon>Chordata</taxon>
        <taxon>Craniata</taxon>
        <taxon>Vertebrata</taxon>
        <taxon>Euteleostomi</taxon>
        <taxon>Archelosauria</taxon>
        <taxon>Archosauria</taxon>
        <taxon>Dinosauria</taxon>
        <taxon>Saurischia</taxon>
        <taxon>Theropoda</taxon>
        <taxon>Coelurosauria</taxon>
        <taxon>Aves</taxon>
        <taxon>Neognathae</taxon>
        <taxon>Neoaves</taxon>
        <taxon>Telluraves</taxon>
        <taxon>Australaves</taxon>
        <taxon>Passeriformes</taxon>
        <taxon>Turdidae</taxon>
        <taxon>Catharus</taxon>
    </lineage>
</organism>
<reference evidence="1" key="1">
    <citation type="submission" date="2020-10" db="EMBL/GenBank/DDBJ databases">
        <title>Catharus ustulatus (Swainson's thrush) genome, bCatUst1, primary haplotype v2.</title>
        <authorList>
            <person name="Delmore K."/>
            <person name="Vafadar M."/>
            <person name="Formenti G."/>
            <person name="Chow W."/>
            <person name="Pelan S."/>
            <person name="Howe K."/>
            <person name="Rhie A."/>
            <person name="Mountcastle J."/>
            <person name="Haase B."/>
            <person name="Fedrigo O."/>
            <person name="Jarvis E.D."/>
        </authorList>
    </citation>
    <scope>NUCLEOTIDE SEQUENCE [LARGE SCALE GENOMIC DNA]</scope>
</reference>
<dbReference type="GO" id="GO:0009982">
    <property type="term" value="F:pseudouridine synthase activity"/>
    <property type="evidence" value="ECO:0007669"/>
    <property type="project" value="InterPro"/>
</dbReference>